<dbReference type="Pfam" id="PF00702">
    <property type="entry name" value="Hydrolase"/>
    <property type="match status" value="1"/>
</dbReference>
<dbReference type="Gene3D" id="1.20.1110.10">
    <property type="entry name" value="Calcium-transporting ATPase, transmembrane domain"/>
    <property type="match status" value="4"/>
</dbReference>
<dbReference type="PANTHER" id="PTHR38248">
    <property type="entry name" value="FUNK1 6"/>
    <property type="match status" value="1"/>
</dbReference>
<evidence type="ECO:0000256" key="1">
    <source>
        <dbReference type="ARBA" id="ARBA00004141"/>
    </source>
</evidence>
<proteinExistence type="predicted"/>
<dbReference type="Proteomes" id="UP000238274">
    <property type="component" value="Unassembled WGS sequence"/>
</dbReference>
<dbReference type="VEuPathDB" id="FungiDB:PSTT_11774"/>
<gene>
    <name evidence="9" type="ORF">PSHT_02264</name>
</gene>
<keyword evidence="3" id="KW-0547">Nucleotide-binding</keyword>
<dbReference type="Pfam" id="PF00122">
    <property type="entry name" value="E1-E2_ATPase"/>
    <property type="match status" value="1"/>
</dbReference>
<dbReference type="SUPFAM" id="SSF81665">
    <property type="entry name" value="Calcium ATPase, transmembrane domain M"/>
    <property type="match status" value="1"/>
</dbReference>
<reference evidence="10" key="3">
    <citation type="journal article" date="2018" name="Mol. Plant Microbe Interact.">
        <title>Genome sequence resources for the wheat stripe rust pathogen (Puccinia striiformis f. sp. tritici) and the barley stripe rust pathogen (Puccinia striiformis f. sp. hordei).</title>
        <authorList>
            <person name="Xia C."/>
            <person name="Wang M."/>
            <person name="Yin C."/>
            <person name="Cornejo O.E."/>
            <person name="Hulbert S.H."/>
            <person name="Chen X."/>
        </authorList>
    </citation>
    <scope>NUCLEOTIDE SEQUENCE [LARGE SCALE GENOMIC DNA]</scope>
    <source>
        <strain evidence="10">93TX-2</strain>
    </source>
</reference>
<dbReference type="InterPro" id="IPR059000">
    <property type="entry name" value="ATPase_P-type_domA"/>
</dbReference>
<dbReference type="EMBL" id="PKSM01000019">
    <property type="protein sequence ID" value="POW21582.1"/>
    <property type="molecule type" value="Genomic_DNA"/>
</dbReference>
<dbReference type="InterPro" id="IPR001757">
    <property type="entry name" value="P_typ_ATPase"/>
</dbReference>
<evidence type="ECO:0000313" key="10">
    <source>
        <dbReference type="Proteomes" id="UP000238274"/>
    </source>
</evidence>
<dbReference type="PANTHER" id="PTHR38248:SF2">
    <property type="entry name" value="FUNK1 11"/>
    <property type="match status" value="1"/>
</dbReference>
<evidence type="ECO:0000256" key="5">
    <source>
        <dbReference type="ARBA" id="ARBA00022989"/>
    </source>
</evidence>
<feature type="transmembrane region" description="Helical" evidence="7">
    <location>
        <begin position="712"/>
        <end position="733"/>
    </location>
</feature>
<dbReference type="InterPro" id="IPR004014">
    <property type="entry name" value="ATPase_P-typ_cation-transptr_N"/>
</dbReference>
<dbReference type="Pfam" id="PF00690">
    <property type="entry name" value="Cation_ATPase_N"/>
    <property type="match status" value="1"/>
</dbReference>
<dbReference type="FunFam" id="3.40.50.1000:FF:000268">
    <property type="entry name" value="ATPase 4 plasma membrane-type"/>
    <property type="match status" value="1"/>
</dbReference>
<dbReference type="PROSITE" id="PS50011">
    <property type="entry name" value="PROTEIN_KINASE_DOM"/>
    <property type="match status" value="1"/>
</dbReference>
<evidence type="ECO:0000256" key="7">
    <source>
        <dbReference type="SAM" id="Phobius"/>
    </source>
</evidence>
<dbReference type="PRINTS" id="PR00120">
    <property type="entry name" value="HATPASE"/>
</dbReference>
<dbReference type="SMART" id="SM00831">
    <property type="entry name" value="Cation_ATPase_N"/>
    <property type="match status" value="1"/>
</dbReference>
<dbReference type="NCBIfam" id="TIGR01494">
    <property type="entry name" value="ATPase_P-type"/>
    <property type="match status" value="1"/>
</dbReference>
<dbReference type="GO" id="GO:0016887">
    <property type="term" value="F:ATP hydrolysis activity"/>
    <property type="evidence" value="ECO:0007669"/>
    <property type="project" value="InterPro"/>
</dbReference>
<keyword evidence="10" id="KW-1185">Reference proteome</keyword>
<evidence type="ECO:0000313" key="9">
    <source>
        <dbReference type="EMBL" id="POW21582.1"/>
    </source>
</evidence>
<dbReference type="SUPFAM" id="SSF81653">
    <property type="entry name" value="Calcium ATPase, transduction domain A"/>
    <property type="match status" value="1"/>
</dbReference>
<dbReference type="InterPro" id="IPR036412">
    <property type="entry name" value="HAD-like_sf"/>
</dbReference>
<dbReference type="VEuPathDB" id="FungiDB:PSTT_13329"/>
<dbReference type="Gene3D" id="1.10.510.10">
    <property type="entry name" value="Transferase(Phosphotransferase) domain 1"/>
    <property type="match status" value="1"/>
</dbReference>
<feature type="transmembrane region" description="Helical" evidence="7">
    <location>
        <begin position="683"/>
        <end position="700"/>
    </location>
</feature>
<dbReference type="InterPro" id="IPR023298">
    <property type="entry name" value="ATPase_P-typ_TM_dom_sf"/>
</dbReference>
<feature type="domain" description="Protein kinase" evidence="8">
    <location>
        <begin position="1171"/>
        <end position="1479"/>
    </location>
</feature>
<reference evidence="9 10" key="1">
    <citation type="submission" date="2017-12" db="EMBL/GenBank/DDBJ databases">
        <title>Gene loss provides genomic basis for host adaptation in cereal stripe rust fungi.</title>
        <authorList>
            <person name="Xia C."/>
        </authorList>
    </citation>
    <scope>NUCLEOTIDE SEQUENCE [LARGE SCALE GENOMIC DNA]</scope>
    <source>
        <strain evidence="9 10">93TX-2</strain>
    </source>
</reference>
<dbReference type="Gene3D" id="3.40.1110.10">
    <property type="entry name" value="Calcium-transporting ATPase, cytoplasmic domain N"/>
    <property type="match status" value="1"/>
</dbReference>
<evidence type="ECO:0000256" key="3">
    <source>
        <dbReference type="ARBA" id="ARBA00022741"/>
    </source>
</evidence>
<evidence type="ECO:0000256" key="6">
    <source>
        <dbReference type="ARBA" id="ARBA00023136"/>
    </source>
</evidence>
<dbReference type="InterPro" id="IPR018303">
    <property type="entry name" value="ATPase_P-typ_P_site"/>
</dbReference>
<comment type="caution">
    <text evidence="9">The sequence shown here is derived from an EMBL/GenBank/DDBJ whole genome shotgun (WGS) entry which is preliminary data.</text>
</comment>
<dbReference type="SUPFAM" id="SSF56112">
    <property type="entry name" value="Protein kinase-like (PK-like)"/>
    <property type="match status" value="1"/>
</dbReference>
<dbReference type="PROSITE" id="PS00154">
    <property type="entry name" value="ATPASE_E1_E2"/>
    <property type="match status" value="1"/>
</dbReference>
<sequence>MSPKDGSDPVQKKNFDKTFEDENKATNALVDIGTIQLTAEDLYDKDKVDLEQVHLEDDHRGGLTEAEVQRRLEIFGPNKLESTEVNPLFLFLSFMWNPLSWVMEGAAIVAIGLSNGQGRPPDWQDFLGIVLLLFIAKVRRAGQWSEIDSADLVPGDIVAFKIGDVVPSDCRLRSEGVVIATGPNTFFGRAATLVGADNDSTGHMQAVLAKIGTFCLVSIGIFVVLEIIILYGAFRYQYRRGIDNILVLLIGGIPIAMPTVLSVTLAVGAQQLAKYKAIVTRITAIEELAGVTILCSDKTGTLTTNKLTIDNPPSRPTPISVPTKYVSLPPTLPELRTRMPSTPVLLEMLVPKLPDEAFNCLTSSLSTLSISVPKSLTSIPPPDKCVVPRKPPRKRCEEFARRGLRALAVAYEDVPNAQVDGPGSGFELIGLLSIFDPPRDDTKQTIDDAQLLGVKVKMVTGDQLAIAKETGRRLGMGDHMYPSKVLKDGPEPGGKFATLDEMILDADGFAGVFPEHKYEIVKRLQGLGHLCAMTGDGANDAPALARANVGIAVEGATDAARGAADIVLTEPGLSTIVHAIRQSRIVFQRMRNYSIYACAVTIRIVVGFAVMAFAFKFDFPPLWSCQSPDHWDLTEIFTYAMGYGICLALSTIVLLAVIIHTSFFEDRFGTEALKNQNDPRVHMIIYLQVAIISQALIFVTRSHGWFFMERPSAALFGAFIIAQLISSIIAAYGNWKFTDVEGISATWIGIVWVWNIIWFLPLDLVKFGMRAVIKMFKPPVANNKPIPANQLQRTPSRAASINESLYSNRASFIQRGANRNSVLRGRVHADERELRRFFRNPSNGQGINTVEDYNGLDEKETEYRLLQIHMLTVNPGYGQRHQKATIEMLSLIKSGSFEPFKPIVNVILGNEVKSNHEIDLLPTLKLELDQLMYVDVPDLVEHLFRHHHVDFAEILQTHETSIQQMYNEPIDDTSEASVLAWITPIVEICFSWLKEAGLKEQLSRAWACPKGYLKGIEGKRRLDCAIVSQSLKRSNQLEDVLVPVELKKKDYDDRDANLCLARYVNQVFVAQPTRSYVIGLTFCGTSMRLWQFDRSGAIGSESFDIKKDEDNFSKFLTIILFLLTSNKQVLGFDPSFIDIPGQASTNTGESQMIQIGTEPNRQELIIDRLLFRAQSICGRGTTCWQAHLSGDELTKFVVKDSWQPDHREVEGDMLREVTEKNIRHMARYHHHEQVKVAEQIVDVESYVRAGIAFTNGEKFRTTDQSVNSTHSYDFTNRFHRRLILKDVGESIRTVDSPVRLLEALEGCIKGHQELLGLGYLHRDISLANLMINTQNDPERKSFLIDLDVAIRYPSPNDQARATRTGTKVFMSINLLAGKDAHNFVDDLESFFWVLIWICIHYPKHQRTTPNLTDWNQTPMETLLQIKRGFLAHPRDLTAKFTPLYKQSKALITCVLLFAEIMAGPSVRKLDSALLYHQILRIFKQAQREMIEGQ</sequence>
<dbReference type="VEuPathDB" id="FungiDB:PSHT_02264"/>
<dbReference type="GO" id="GO:0016020">
    <property type="term" value="C:membrane"/>
    <property type="evidence" value="ECO:0007669"/>
    <property type="project" value="UniProtKB-SubCell"/>
</dbReference>
<evidence type="ECO:0000256" key="2">
    <source>
        <dbReference type="ARBA" id="ARBA00022692"/>
    </source>
</evidence>
<comment type="subcellular location">
    <subcellularLocation>
        <location evidence="1">Membrane</location>
        <topology evidence="1">Multi-pass membrane protein</topology>
    </subcellularLocation>
</comment>
<dbReference type="SUPFAM" id="SSF56784">
    <property type="entry name" value="HAD-like"/>
    <property type="match status" value="1"/>
</dbReference>
<dbReference type="InterPro" id="IPR023299">
    <property type="entry name" value="ATPase_P-typ_cyto_dom_N"/>
</dbReference>
<dbReference type="InterPro" id="IPR000719">
    <property type="entry name" value="Prot_kinase_dom"/>
</dbReference>
<dbReference type="PRINTS" id="PR00119">
    <property type="entry name" value="CATATPASE"/>
</dbReference>
<dbReference type="InterPro" id="IPR008250">
    <property type="entry name" value="ATPase_P-typ_transduc_dom_A_sf"/>
</dbReference>
<dbReference type="GO" id="GO:0004672">
    <property type="term" value="F:protein kinase activity"/>
    <property type="evidence" value="ECO:0007669"/>
    <property type="project" value="InterPro"/>
</dbReference>
<keyword evidence="2 7" id="KW-0812">Transmembrane</keyword>
<dbReference type="Pfam" id="PF17667">
    <property type="entry name" value="Pkinase_fungal"/>
    <property type="match status" value="1"/>
</dbReference>
<evidence type="ECO:0000256" key="4">
    <source>
        <dbReference type="ARBA" id="ARBA00022840"/>
    </source>
</evidence>
<organism evidence="9 10">
    <name type="scientific">Puccinia striiformis</name>
    <dbReference type="NCBI Taxonomy" id="27350"/>
    <lineage>
        <taxon>Eukaryota</taxon>
        <taxon>Fungi</taxon>
        <taxon>Dikarya</taxon>
        <taxon>Basidiomycota</taxon>
        <taxon>Pucciniomycotina</taxon>
        <taxon>Pucciniomycetes</taxon>
        <taxon>Pucciniales</taxon>
        <taxon>Pucciniaceae</taxon>
        <taxon>Puccinia</taxon>
    </lineage>
</organism>
<protein>
    <recommendedName>
        <fullName evidence="8">Protein kinase domain-containing protein</fullName>
    </recommendedName>
</protein>
<keyword evidence="4" id="KW-0067">ATP-binding</keyword>
<keyword evidence="5 7" id="KW-1133">Transmembrane helix</keyword>
<feature type="transmembrane region" description="Helical" evidence="7">
    <location>
        <begin position="211"/>
        <end position="234"/>
    </location>
</feature>
<accession>A0A2S4WII7</accession>
<dbReference type="InterPro" id="IPR040976">
    <property type="entry name" value="Pkinase_fungal"/>
</dbReference>
<dbReference type="OrthoDB" id="116380at2759"/>
<evidence type="ECO:0000259" key="8">
    <source>
        <dbReference type="PROSITE" id="PS50011"/>
    </source>
</evidence>
<dbReference type="Gene3D" id="3.40.50.1000">
    <property type="entry name" value="HAD superfamily/HAD-like"/>
    <property type="match status" value="2"/>
</dbReference>
<dbReference type="InterPro" id="IPR011009">
    <property type="entry name" value="Kinase-like_dom_sf"/>
</dbReference>
<feature type="transmembrane region" description="Helical" evidence="7">
    <location>
        <begin position="636"/>
        <end position="663"/>
    </location>
</feature>
<feature type="transmembrane region" description="Helical" evidence="7">
    <location>
        <begin position="246"/>
        <end position="269"/>
    </location>
</feature>
<feature type="transmembrane region" description="Helical" evidence="7">
    <location>
        <begin position="593"/>
        <end position="615"/>
    </location>
</feature>
<keyword evidence="6 7" id="KW-0472">Membrane</keyword>
<name>A0A2S4WII7_9BASI</name>
<dbReference type="InterPro" id="IPR023214">
    <property type="entry name" value="HAD_sf"/>
</dbReference>
<feature type="transmembrane region" description="Helical" evidence="7">
    <location>
        <begin position="745"/>
        <end position="765"/>
    </location>
</feature>
<dbReference type="GO" id="GO:0005524">
    <property type="term" value="F:ATP binding"/>
    <property type="evidence" value="ECO:0007669"/>
    <property type="project" value="UniProtKB-KW"/>
</dbReference>
<reference evidence="10" key="2">
    <citation type="journal article" date="2018" name="BMC Genomics">
        <title>Genomic insights into host adaptation between the wheat stripe rust pathogen (Puccinia striiformis f. sp. tritici) and the barley stripe rust pathogen (Puccinia striiformis f. sp. hordei).</title>
        <authorList>
            <person name="Xia C."/>
            <person name="Wang M."/>
            <person name="Yin C."/>
            <person name="Cornejo O.E."/>
            <person name="Hulbert S.H."/>
            <person name="Chen X."/>
        </authorList>
    </citation>
    <scope>NUCLEOTIDE SEQUENCE [LARGE SCALE GENOMIC DNA]</scope>
    <source>
        <strain evidence="10">93TX-2</strain>
    </source>
</reference>